<feature type="chain" id="PRO_5042026877" description="Secreted protein" evidence="1">
    <location>
        <begin position="22"/>
        <end position="94"/>
    </location>
</feature>
<comment type="caution">
    <text evidence="2">The sequence shown here is derived from an EMBL/GenBank/DDBJ whole genome shotgun (WGS) entry which is preliminary data.</text>
</comment>
<keyword evidence="3" id="KW-1185">Reference proteome</keyword>
<dbReference type="Proteomes" id="UP001244207">
    <property type="component" value="Unassembled WGS sequence"/>
</dbReference>
<evidence type="ECO:0000256" key="1">
    <source>
        <dbReference type="SAM" id="SignalP"/>
    </source>
</evidence>
<evidence type="ECO:0008006" key="4">
    <source>
        <dbReference type="Google" id="ProtNLM"/>
    </source>
</evidence>
<dbReference type="RefSeq" id="XP_060369001.1">
    <property type="nucleotide sequence ID" value="XM_060507434.1"/>
</dbReference>
<organism evidence="2 3">
    <name type="scientific">Glomerella acutata</name>
    <name type="common">Colletotrichum acutatum</name>
    <dbReference type="NCBI Taxonomy" id="27357"/>
    <lineage>
        <taxon>Eukaryota</taxon>
        <taxon>Fungi</taxon>
        <taxon>Dikarya</taxon>
        <taxon>Ascomycota</taxon>
        <taxon>Pezizomycotina</taxon>
        <taxon>Sordariomycetes</taxon>
        <taxon>Hypocreomycetidae</taxon>
        <taxon>Glomerellales</taxon>
        <taxon>Glomerellaceae</taxon>
        <taxon>Colletotrichum</taxon>
        <taxon>Colletotrichum acutatum species complex</taxon>
    </lineage>
</organism>
<feature type="signal peptide" evidence="1">
    <location>
        <begin position="1"/>
        <end position="21"/>
    </location>
</feature>
<dbReference type="AlphaFoldDB" id="A0AAD8XKB3"/>
<dbReference type="GeneID" id="85391333"/>
<gene>
    <name evidence="2" type="ORF">BDZ83DRAFT_607544</name>
</gene>
<reference evidence="2" key="1">
    <citation type="submission" date="2021-12" db="EMBL/GenBank/DDBJ databases">
        <title>Comparative genomics, transcriptomics and evolutionary studies reveal genomic signatures of adaptation to plant cell wall in hemibiotrophic fungi.</title>
        <authorList>
            <consortium name="DOE Joint Genome Institute"/>
            <person name="Baroncelli R."/>
            <person name="Diaz J.F."/>
            <person name="Benocci T."/>
            <person name="Peng M."/>
            <person name="Battaglia E."/>
            <person name="Haridas S."/>
            <person name="Andreopoulos W."/>
            <person name="Labutti K."/>
            <person name="Pangilinan J."/>
            <person name="Floch G.L."/>
            <person name="Makela M.R."/>
            <person name="Henrissat B."/>
            <person name="Grigoriev I.V."/>
            <person name="Crouch J.A."/>
            <person name="De Vries R.P."/>
            <person name="Sukno S.A."/>
            <person name="Thon M.R."/>
        </authorList>
    </citation>
    <scope>NUCLEOTIDE SEQUENCE</scope>
    <source>
        <strain evidence="2">CBS 112980</strain>
    </source>
</reference>
<dbReference type="EMBL" id="JAHMHS010000014">
    <property type="protein sequence ID" value="KAK1728946.1"/>
    <property type="molecule type" value="Genomic_DNA"/>
</dbReference>
<evidence type="ECO:0000313" key="2">
    <source>
        <dbReference type="EMBL" id="KAK1728946.1"/>
    </source>
</evidence>
<proteinExistence type="predicted"/>
<name>A0AAD8XKB3_GLOAC</name>
<accession>A0AAD8XKB3</accession>
<keyword evidence="1" id="KW-0732">Signal</keyword>
<evidence type="ECO:0000313" key="3">
    <source>
        <dbReference type="Proteomes" id="UP001244207"/>
    </source>
</evidence>
<protein>
    <recommendedName>
        <fullName evidence="4">Secreted protein</fullName>
    </recommendedName>
</protein>
<sequence length="94" mass="10325">MGSSCILQLLNLVGIVRSVQCSVLLTPRSAELSSRKCQSVPSRQLDTTPFAEKLTQVILARASYGIFLVFSKFDEFDLVVPLADAQVQAYTTSR</sequence>